<organism evidence="1 2">
    <name type="scientific">Rhodococcus xishaensis</name>
    <dbReference type="NCBI Taxonomy" id="2487364"/>
    <lineage>
        <taxon>Bacteria</taxon>
        <taxon>Bacillati</taxon>
        <taxon>Actinomycetota</taxon>
        <taxon>Actinomycetes</taxon>
        <taxon>Mycobacteriales</taxon>
        <taxon>Nocardiaceae</taxon>
        <taxon>Rhodococcus</taxon>
    </lineage>
</organism>
<dbReference type="SUPFAM" id="SSF140453">
    <property type="entry name" value="EsxAB dimer-like"/>
    <property type="match status" value="1"/>
</dbReference>
<reference evidence="1 2" key="1">
    <citation type="submission" date="2018-11" db="EMBL/GenBank/DDBJ databases">
        <title>Rhodococcus spongicola sp. nov. and Rhodococcus xishaensis sp. nov. from marine sponges.</title>
        <authorList>
            <person name="Li L."/>
            <person name="Lin H.W."/>
        </authorList>
    </citation>
    <scope>NUCLEOTIDE SEQUENCE [LARGE SCALE GENOMIC DNA]</scope>
    <source>
        <strain evidence="1 2">LHW51113</strain>
    </source>
</reference>
<sequence length="101" mass="10320">MGDQLGVDTEALRSLAASLTGEADRISGVDPSGRIDAAAAAMPGSSVGAAAARAGHPLLRSYRDAAERLREMATTAEANARSYDDADAAFRLNLDAMAGNL</sequence>
<dbReference type="Proteomes" id="UP000283479">
    <property type="component" value="Unassembled WGS sequence"/>
</dbReference>
<dbReference type="InterPro" id="IPR055586">
    <property type="entry name" value="DUF7162"/>
</dbReference>
<dbReference type="InterPro" id="IPR036689">
    <property type="entry name" value="ESAT-6-like_sf"/>
</dbReference>
<evidence type="ECO:0000313" key="1">
    <source>
        <dbReference type="EMBL" id="RVW02838.1"/>
    </source>
</evidence>
<name>A0A3S3AKI6_9NOCA</name>
<accession>A0A3S3AKI6</accession>
<evidence type="ECO:0008006" key="3">
    <source>
        <dbReference type="Google" id="ProtNLM"/>
    </source>
</evidence>
<dbReference type="EMBL" id="RKLO01000003">
    <property type="protein sequence ID" value="RVW02838.1"/>
    <property type="molecule type" value="Genomic_DNA"/>
</dbReference>
<proteinExistence type="predicted"/>
<dbReference type="Pfam" id="PF23721">
    <property type="entry name" value="DUF7162"/>
    <property type="match status" value="1"/>
</dbReference>
<dbReference type="RefSeq" id="WP_127953075.1">
    <property type="nucleotide sequence ID" value="NZ_RKLO01000003.1"/>
</dbReference>
<dbReference type="AlphaFoldDB" id="A0A3S3AKI6"/>
<comment type="caution">
    <text evidence="1">The sequence shown here is derived from an EMBL/GenBank/DDBJ whole genome shotgun (WGS) entry which is preliminary data.</text>
</comment>
<evidence type="ECO:0000313" key="2">
    <source>
        <dbReference type="Proteomes" id="UP000283479"/>
    </source>
</evidence>
<dbReference type="OrthoDB" id="4466001at2"/>
<protein>
    <recommendedName>
        <fullName evidence="3">Excreted virulence factor EspC, type VII ESX diderm</fullName>
    </recommendedName>
</protein>
<gene>
    <name evidence="1" type="ORF">EGT50_08850</name>
</gene>
<keyword evidence="2" id="KW-1185">Reference proteome</keyword>